<evidence type="ECO:0000313" key="4">
    <source>
        <dbReference type="Proteomes" id="UP000189981"/>
    </source>
</evidence>
<feature type="domain" description="HTH cro/C1-type" evidence="2">
    <location>
        <begin position="21"/>
        <end position="77"/>
    </location>
</feature>
<dbReference type="GO" id="GO:0003677">
    <property type="term" value="F:DNA binding"/>
    <property type="evidence" value="ECO:0007669"/>
    <property type="project" value="InterPro"/>
</dbReference>
<feature type="transmembrane region" description="Helical" evidence="1">
    <location>
        <begin position="116"/>
        <end position="135"/>
    </location>
</feature>
<keyword evidence="1" id="KW-0812">Transmembrane</keyword>
<keyword evidence="4" id="KW-1185">Reference proteome</keyword>
<keyword evidence="1" id="KW-0472">Membrane</keyword>
<dbReference type="InterPro" id="IPR001387">
    <property type="entry name" value="Cro/C1-type_HTH"/>
</dbReference>
<dbReference type="CDD" id="cd00093">
    <property type="entry name" value="HTH_XRE"/>
    <property type="match status" value="1"/>
</dbReference>
<dbReference type="RefSeq" id="WP_079703202.1">
    <property type="nucleotide sequence ID" value="NZ_FUYR01000002.1"/>
</dbReference>
<dbReference type="Pfam" id="PF01381">
    <property type="entry name" value="HTH_3"/>
    <property type="match status" value="1"/>
</dbReference>
<keyword evidence="1" id="KW-1133">Transmembrane helix</keyword>
<protein>
    <submittedName>
        <fullName evidence="3">Helix-turn-helix domain-containing protein</fullName>
    </submittedName>
</protein>
<dbReference type="SMART" id="SM00530">
    <property type="entry name" value="HTH_XRE"/>
    <property type="match status" value="1"/>
</dbReference>
<sequence length="166" mass="19507">MRTEDQTDLQEAYDRIYVGMQFKTRREDLGLDADTIAEEAGYSLVQYNQMEEGKREISVDDYFRIADVWYAYEDAEYSAFERKLRKAWRSVKRQFFLWELQIELVLPGAKSIFDGIPLRFIVALMFMAGPMLMLVQNQSLYGDDHLFTYIAYGLGKLYRMISDVLG</sequence>
<evidence type="ECO:0000259" key="2">
    <source>
        <dbReference type="SMART" id="SM00530"/>
    </source>
</evidence>
<organism evidence="3 4">
    <name type="scientific">Daejeonella lutea</name>
    <dbReference type="NCBI Taxonomy" id="572036"/>
    <lineage>
        <taxon>Bacteria</taxon>
        <taxon>Pseudomonadati</taxon>
        <taxon>Bacteroidota</taxon>
        <taxon>Sphingobacteriia</taxon>
        <taxon>Sphingobacteriales</taxon>
        <taxon>Sphingobacteriaceae</taxon>
        <taxon>Daejeonella</taxon>
    </lineage>
</organism>
<dbReference type="AlphaFoldDB" id="A0A1T5DYC0"/>
<evidence type="ECO:0000256" key="1">
    <source>
        <dbReference type="SAM" id="Phobius"/>
    </source>
</evidence>
<accession>A0A1T5DYC0</accession>
<reference evidence="4" key="1">
    <citation type="submission" date="2017-02" db="EMBL/GenBank/DDBJ databases">
        <authorList>
            <person name="Varghese N."/>
            <person name="Submissions S."/>
        </authorList>
    </citation>
    <scope>NUCLEOTIDE SEQUENCE [LARGE SCALE GENOMIC DNA]</scope>
    <source>
        <strain evidence="4">DSM 22385</strain>
    </source>
</reference>
<dbReference type="SUPFAM" id="SSF47413">
    <property type="entry name" value="lambda repressor-like DNA-binding domains"/>
    <property type="match status" value="1"/>
</dbReference>
<proteinExistence type="predicted"/>
<name>A0A1T5DYC0_9SPHI</name>
<gene>
    <name evidence="3" type="ORF">SAMN05661099_2726</name>
</gene>
<evidence type="ECO:0000313" key="3">
    <source>
        <dbReference type="EMBL" id="SKB76550.1"/>
    </source>
</evidence>
<dbReference type="EMBL" id="FUYR01000002">
    <property type="protein sequence ID" value="SKB76550.1"/>
    <property type="molecule type" value="Genomic_DNA"/>
</dbReference>
<dbReference type="InterPro" id="IPR010982">
    <property type="entry name" value="Lambda_DNA-bd_dom_sf"/>
</dbReference>
<dbReference type="Proteomes" id="UP000189981">
    <property type="component" value="Unassembled WGS sequence"/>
</dbReference>
<dbReference type="Gene3D" id="1.10.260.40">
    <property type="entry name" value="lambda repressor-like DNA-binding domains"/>
    <property type="match status" value="1"/>
</dbReference>